<comment type="caution">
    <text evidence="5">The sequence shown here is derived from an EMBL/GenBank/DDBJ whole genome shotgun (WGS) entry which is preliminary data.</text>
</comment>
<evidence type="ECO:0000313" key="5">
    <source>
        <dbReference type="EMBL" id="OUR98635.1"/>
    </source>
</evidence>
<dbReference type="GO" id="GO:0006614">
    <property type="term" value="P:SRP-dependent cotranslational protein targeting to membrane"/>
    <property type="evidence" value="ECO:0007669"/>
    <property type="project" value="InterPro"/>
</dbReference>
<gene>
    <name evidence="5" type="ORF">A9Q84_04250</name>
</gene>
<keyword evidence="3" id="KW-0175">Coiled coil</keyword>
<dbReference type="Proteomes" id="UP000196531">
    <property type="component" value="Unassembled WGS sequence"/>
</dbReference>
<feature type="coiled-coil region" evidence="3">
    <location>
        <begin position="209"/>
        <end position="236"/>
    </location>
</feature>
<evidence type="ECO:0000259" key="4">
    <source>
        <dbReference type="SMART" id="SM00962"/>
    </source>
</evidence>
<keyword evidence="2" id="KW-0342">GTP-binding</keyword>
<evidence type="ECO:0000256" key="2">
    <source>
        <dbReference type="ARBA" id="ARBA00023134"/>
    </source>
</evidence>
<evidence type="ECO:0000256" key="3">
    <source>
        <dbReference type="SAM" id="Coils"/>
    </source>
</evidence>
<evidence type="ECO:0000256" key="1">
    <source>
        <dbReference type="ARBA" id="ARBA00022741"/>
    </source>
</evidence>
<protein>
    <recommendedName>
        <fullName evidence="4">SRP54-type proteins GTP-binding domain-containing protein</fullName>
    </recommendedName>
</protein>
<dbReference type="GO" id="GO:0005525">
    <property type="term" value="F:GTP binding"/>
    <property type="evidence" value="ECO:0007669"/>
    <property type="project" value="UniProtKB-KW"/>
</dbReference>
<dbReference type="InterPro" id="IPR000897">
    <property type="entry name" value="SRP54_GTPase_dom"/>
</dbReference>
<dbReference type="AlphaFoldDB" id="A0A1Y5FH32"/>
<keyword evidence="1" id="KW-0547">Nucleotide-binding</keyword>
<dbReference type="InterPro" id="IPR027417">
    <property type="entry name" value="P-loop_NTPase"/>
</dbReference>
<dbReference type="EMBL" id="MAAO01000004">
    <property type="protein sequence ID" value="OUR98635.1"/>
    <property type="molecule type" value="Genomic_DNA"/>
</dbReference>
<proteinExistence type="predicted"/>
<feature type="domain" description="SRP54-type proteins GTP-binding" evidence="4">
    <location>
        <begin position="335"/>
        <end position="493"/>
    </location>
</feature>
<sequence>MYVRKFEADSLDEALKNIKLELGPDAIILKTITNKGLKGAFKKKRIEITAAISEKNYTKKSRVDHVLDDGQKDQFYSNESSYISNMIDDYEGNVSDTSRAVVTNPGAAAGYGKLGLNKQVSTRELGQKSNDLDDFLSEAVHKVKKVTNNLVSSTKSGMENFLNHDQAEESYAEPIQELEPEFEQAMEAAQVRETYQPKPAPVTFDSAVADEQRKKIDELEKRLYELTKNVERIDKKEPNGIYELRTTLRSLDISEKYIQTLIKKALFEMSHDELEDSEIVFEFALREMIEVVNTEMPLFSSSDSEEGVVTVILSETSTGQTSMAYKIGALKPDSTIVKSCLNGMSSAGKDFSRKIFDLNIVETENVAEIVSECRKTSELGKSTFVDYKNNSEDLNETKKFVDGLRRSFGKVEVLISLSAIHSEIYNKKVVSRYKSLANGIVISNIDLCLNFGALFNITEENRELPLKFYGTGEVVPDDLEAATAERLLAGIFQF</sequence>
<evidence type="ECO:0000313" key="6">
    <source>
        <dbReference type="Proteomes" id="UP000196531"/>
    </source>
</evidence>
<organism evidence="5 6">
    <name type="scientific">Halobacteriovorax marinus</name>
    <dbReference type="NCBI Taxonomy" id="97084"/>
    <lineage>
        <taxon>Bacteria</taxon>
        <taxon>Pseudomonadati</taxon>
        <taxon>Bdellovibrionota</taxon>
        <taxon>Bacteriovoracia</taxon>
        <taxon>Bacteriovoracales</taxon>
        <taxon>Halobacteriovoraceae</taxon>
        <taxon>Halobacteriovorax</taxon>
    </lineage>
</organism>
<dbReference type="Gene3D" id="3.40.50.300">
    <property type="entry name" value="P-loop containing nucleotide triphosphate hydrolases"/>
    <property type="match status" value="1"/>
</dbReference>
<reference evidence="6" key="1">
    <citation type="journal article" date="2017" name="Proc. Natl. Acad. Sci. U.S.A.">
        <title>Simulation of Deepwater Horizon oil plume reveals substrate specialization within a complex community of hydrocarbon-degraders.</title>
        <authorList>
            <person name="Hu P."/>
            <person name="Dubinsky E.A."/>
            <person name="Probst A.J."/>
            <person name="Wang J."/>
            <person name="Sieber C.M.K."/>
            <person name="Tom L.M."/>
            <person name="Gardinali P."/>
            <person name="Banfield J.F."/>
            <person name="Atlas R.M."/>
            <person name="Andersen G.L."/>
        </authorList>
    </citation>
    <scope>NUCLEOTIDE SEQUENCE [LARGE SCALE GENOMIC DNA]</scope>
</reference>
<name>A0A1Y5FH32_9BACT</name>
<accession>A0A1Y5FH32</accession>
<dbReference type="SMART" id="SM00962">
    <property type="entry name" value="SRP54"/>
    <property type="match status" value="1"/>
</dbReference>